<evidence type="ECO:0000313" key="6">
    <source>
        <dbReference type="EMBL" id="RYR26569.1"/>
    </source>
</evidence>
<dbReference type="Proteomes" id="UP000289738">
    <property type="component" value="Chromosome B02"/>
</dbReference>
<reference evidence="6 7" key="1">
    <citation type="submission" date="2019-01" db="EMBL/GenBank/DDBJ databases">
        <title>Sequencing of cultivated peanut Arachis hypogaea provides insights into genome evolution and oil improvement.</title>
        <authorList>
            <person name="Chen X."/>
        </authorList>
    </citation>
    <scope>NUCLEOTIDE SEQUENCE [LARGE SCALE GENOMIC DNA]</scope>
    <source>
        <strain evidence="7">cv. Fuhuasheng</strain>
        <tissue evidence="6">Leaves</tissue>
    </source>
</reference>
<dbReference type="SUPFAM" id="SSF57667">
    <property type="entry name" value="beta-beta-alpha zinc fingers"/>
    <property type="match status" value="1"/>
</dbReference>
<dbReference type="AlphaFoldDB" id="A0A445AJE2"/>
<dbReference type="GO" id="GO:0006357">
    <property type="term" value="P:regulation of transcription by RNA polymerase II"/>
    <property type="evidence" value="ECO:0007669"/>
    <property type="project" value="TreeGrafter"/>
</dbReference>
<comment type="caution">
    <text evidence="6">The sequence shown here is derived from an EMBL/GenBank/DDBJ whole genome shotgun (WGS) entry which is preliminary data.</text>
</comment>
<dbReference type="PANTHER" id="PTHR34396">
    <property type="entry name" value="OS03G0264950 PROTEIN-RELATED"/>
    <property type="match status" value="1"/>
</dbReference>
<dbReference type="InterPro" id="IPR053031">
    <property type="entry name" value="Cuticle_assoc_protein"/>
</dbReference>
<organism evidence="6 7">
    <name type="scientific">Arachis hypogaea</name>
    <name type="common">Peanut</name>
    <dbReference type="NCBI Taxonomy" id="3818"/>
    <lineage>
        <taxon>Eukaryota</taxon>
        <taxon>Viridiplantae</taxon>
        <taxon>Streptophyta</taxon>
        <taxon>Embryophyta</taxon>
        <taxon>Tracheophyta</taxon>
        <taxon>Spermatophyta</taxon>
        <taxon>Magnoliopsida</taxon>
        <taxon>eudicotyledons</taxon>
        <taxon>Gunneridae</taxon>
        <taxon>Pentapetalae</taxon>
        <taxon>rosids</taxon>
        <taxon>fabids</taxon>
        <taxon>Fabales</taxon>
        <taxon>Fabaceae</taxon>
        <taxon>Papilionoideae</taxon>
        <taxon>50 kb inversion clade</taxon>
        <taxon>dalbergioids sensu lato</taxon>
        <taxon>Dalbergieae</taxon>
        <taxon>Pterocarpus clade</taxon>
        <taxon>Arachis</taxon>
    </lineage>
</organism>
<feature type="compositionally biased region" description="Polar residues" evidence="4">
    <location>
        <begin position="1"/>
        <end position="16"/>
    </location>
</feature>
<keyword evidence="3" id="KW-0862">Zinc</keyword>
<feature type="domain" description="BED-type" evidence="5">
    <location>
        <begin position="64"/>
        <end position="106"/>
    </location>
</feature>
<dbReference type="GO" id="GO:0008270">
    <property type="term" value="F:zinc ion binding"/>
    <property type="evidence" value="ECO:0007669"/>
    <property type="project" value="UniProtKB-KW"/>
</dbReference>
<evidence type="ECO:0000256" key="4">
    <source>
        <dbReference type="SAM" id="MobiDB-lite"/>
    </source>
</evidence>
<dbReference type="SMART" id="SM00614">
    <property type="entry name" value="ZnF_BED"/>
    <property type="match status" value="1"/>
</dbReference>
<evidence type="ECO:0000256" key="2">
    <source>
        <dbReference type="ARBA" id="ARBA00022771"/>
    </source>
</evidence>
<accession>A0A445AJE2</accession>
<feature type="compositionally biased region" description="Basic and acidic residues" evidence="4">
    <location>
        <begin position="30"/>
        <end position="43"/>
    </location>
</feature>
<name>A0A445AJE2_ARAHY</name>
<feature type="region of interest" description="Disordered" evidence="4">
    <location>
        <begin position="1"/>
        <end position="61"/>
    </location>
</feature>
<evidence type="ECO:0000313" key="7">
    <source>
        <dbReference type="Proteomes" id="UP000289738"/>
    </source>
</evidence>
<dbReference type="GO" id="GO:0005634">
    <property type="term" value="C:nucleus"/>
    <property type="evidence" value="ECO:0007669"/>
    <property type="project" value="TreeGrafter"/>
</dbReference>
<sequence length="167" mass="18862">MDSFISTPIKNNNETEPTQDDEGQVIIEAHVQETQEEGQEKTQEGGQEVSQSVQNTPNKKGLTSEAWKHFRMEQINGKWKAICKYCKRKIGGDTKQGTKHLHDHIKIFLIRTVRGPKQSILKIVQQSSGSTGTGRPTDSLLVGSFTFSREAARRALTKWVIRDEHSM</sequence>
<gene>
    <name evidence="6" type="ORF">Ahy_B02g060827</name>
</gene>
<keyword evidence="1" id="KW-0479">Metal-binding</keyword>
<dbReference type="GO" id="GO:1990837">
    <property type="term" value="F:sequence-specific double-stranded DNA binding"/>
    <property type="evidence" value="ECO:0007669"/>
    <property type="project" value="TreeGrafter"/>
</dbReference>
<proteinExistence type="predicted"/>
<dbReference type="Pfam" id="PF02892">
    <property type="entry name" value="zf-BED"/>
    <property type="match status" value="1"/>
</dbReference>
<keyword evidence="2" id="KW-0863">Zinc-finger</keyword>
<protein>
    <recommendedName>
        <fullName evidence="5">BED-type domain-containing protein</fullName>
    </recommendedName>
</protein>
<evidence type="ECO:0000256" key="3">
    <source>
        <dbReference type="ARBA" id="ARBA00022833"/>
    </source>
</evidence>
<dbReference type="InterPro" id="IPR036236">
    <property type="entry name" value="Znf_C2H2_sf"/>
</dbReference>
<feature type="compositionally biased region" description="Polar residues" evidence="4">
    <location>
        <begin position="49"/>
        <end position="58"/>
    </location>
</feature>
<keyword evidence="7" id="KW-1185">Reference proteome</keyword>
<dbReference type="EMBL" id="SDMP01000012">
    <property type="protein sequence ID" value="RYR26569.1"/>
    <property type="molecule type" value="Genomic_DNA"/>
</dbReference>
<dbReference type="InterPro" id="IPR003656">
    <property type="entry name" value="Znf_BED"/>
</dbReference>
<evidence type="ECO:0000259" key="5">
    <source>
        <dbReference type="Pfam" id="PF02892"/>
    </source>
</evidence>
<evidence type="ECO:0000256" key="1">
    <source>
        <dbReference type="ARBA" id="ARBA00022723"/>
    </source>
</evidence>
<dbReference type="PANTHER" id="PTHR34396:SF25">
    <property type="entry name" value="BOUNDARY ELEMENT ASSOCIATED FACTOR"/>
    <property type="match status" value="1"/>
</dbReference>